<keyword evidence="6 10" id="KW-0498">Mitosis</keyword>
<evidence type="ECO:0000256" key="6">
    <source>
        <dbReference type="ARBA" id="ARBA00022776"/>
    </source>
</evidence>
<dbReference type="InterPro" id="IPR007673">
    <property type="entry name" value="Condensin_cplx_su1"/>
</dbReference>
<feature type="compositionally biased region" description="Basic residues" evidence="11">
    <location>
        <begin position="539"/>
        <end position="548"/>
    </location>
</feature>
<comment type="function">
    <text evidence="10">Regulatory subunit of the condensin complex, a complex required for conversion of interphase chromatin into mitotic-like condense chromosomes. The condensin complex probably introduces positive supercoils into relaxed DNA in the presence of type I topoisomerases and converts nicked DNA into positive knotted forms in the presence of type II topoisomerases.</text>
</comment>
<feature type="region of interest" description="Disordered" evidence="11">
    <location>
        <begin position="1316"/>
        <end position="1398"/>
    </location>
</feature>
<dbReference type="GO" id="GO:0010032">
    <property type="term" value="P:meiotic chromosome condensation"/>
    <property type="evidence" value="ECO:0007669"/>
    <property type="project" value="TreeGrafter"/>
</dbReference>
<comment type="subcellular location">
    <subcellularLocation>
        <location evidence="2">Chromosome</location>
    </subcellularLocation>
    <subcellularLocation>
        <location evidence="1">Nucleus</location>
    </subcellularLocation>
</comment>
<dbReference type="GeneID" id="91091153"/>
<dbReference type="InterPro" id="IPR016024">
    <property type="entry name" value="ARM-type_fold"/>
</dbReference>
<dbReference type="GO" id="GO:0042393">
    <property type="term" value="F:histone binding"/>
    <property type="evidence" value="ECO:0007669"/>
    <property type="project" value="TreeGrafter"/>
</dbReference>
<dbReference type="Proteomes" id="UP001355207">
    <property type="component" value="Chromosome 1"/>
</dbReference>
<evidence type="ECO:0000313" key="14">
    <source>
        <dbReference type="EMBL" id="WWC85617.1"/>
    </source>
</evidence>
<feature type="compositionally biased region" description="Low complexity" evidence="11">
    <location>
        <begin position="879"/>
        <end position="888"/>
    </location>
</feature>
<evidence type="ECO:0000313" key="15">
    <source>
        <dbReference type="Proteomes" id="UP001355207"/>
    </source>
</evidence>
<dbReference type="InterPro" id="IPR011989">
    <property type="entry name" value="ARM-like"/>
</dbReference>
<dbReference type="GO" id="GO:0051301">
    <property type="term" value="P:cell division"/>
    <property type="evidence" value="ECO:0007669"/>
    <property type="project" value="UniProtKB-KW"/>
</dbReference>
<evidence type="ECO:0000256" key="7">
    <source>
        <dbReference type="ARBA" id="ARBA00023067"/>
    </source>
</evidence>
<evidence type="ECO:0000256" key="2">
    <source>
        <dbReference type="ARBA" id="ARBA00004286"/>
    </source>
</evidence>
<dbReference type="PANTHER" id="PTHR14222">
    <property type="entry name" value="CONDENSIN"/>
    <property type="match status" value="1"/>
</dbReference>
<evidence type="ECO:0000259" key="12">
    <source>
        <dbReference type="Pfam" id="PF12717"/>
    </source>
</evidence>
<feature type="compositionally biased region" description="Acidic residues" evidence="11">
    <location>
        <begin position="1386"/>
        <end position="1398"/>
    </location>
</feature>
<dbReference type="Gene3D" id="1.25.10.10">
    <property type="entry name" value="Leucine-rich Repeat Variant"/>
    <property type="match status" value="2"/>
</dbReference>
<dbReference type="InterPro" id="IPR026971">
    <property type="entry name" value="CND1/NCAPD3"/>
</dbReference>
<dbReference type="PIRSF" id="PIRSF017127">
    <property type="entry name" value="Condensin_D2"/>
    <property type="match status" value="1"/>
</dbReference>
<feature type="region of interest" description="Disordered" evidence="11">
    <location>
        <begin position="879"/>
        <end position="922"/>
    </location>
</feature>
<accession>A0AAX4JLG0</accession>
<keyword evidence="4" id="KW-0158">Chromosome</keyword>
<keyword evidence="7 10" id="KW-0226">DNA condensation</keyword>
<protein>
    <recommendedName>
        <fullName evidence="10">Condensin complex subunit 1</fullName>
    </recommendedName>
</protein>
<feature type="compositionally biased region" description="Acidic residues" evidence="11">
    <location>
        <begin position="893"/>
        <end position="906"/>
    </location>
</feature>
<reference evidence="14 15" key="1">
    <citation type="submission" date="2024-01" db="EMBL/GenBank/DDBJ databases">
        <title>Comparative genomics of Cryptococcus and Kwoniella reveals pathogenesis evolution and contrasting modes of karyotype evolution via chromosome fusion or intercentromeric recombination.</title>
        <authorList>
            <person name="Coelho M.A."/>
            <person name="David-Palma M."/>
            <person name="Shea T."/>
            <person name="Bowers K."/>
            <person name="McGinley-Smith S."/>
            <person name="Mohammad A.W."/>
            <person name="Gnirke A."/>
            <person name="Yurkov A.M."/>
            <person name="Nowrousian M."/>
            <person name="Sun S."/>
            <person name="Cuomo C.A."/>
            <person name="Heitman J."/>
        </authorList>
    </citation>
    <scope>NUCLEOTIDE SEQUENCE [LARGE SCALE GENOMIC DNA]</scope>
    <source>
        <strain evidence="14 15">CBS 6074</strain>
    </source>
</reference>
<feature type="region of interest" description="Disordered" evidence="11">
    <location>
        <begin position="142"/>
        <end position="171"/>
    </location>
</feature>
<feature type="region of interest" description="Disordered" evidence="11">
    <location>
        <begin position="492"/>
        <end position="558"/>
    </location>
</feature>
<dbReference type="GO" id="GO:0005634">
    <property type="term" value="C:nucleus"/>
    <property type="evidence" value="ECO:0007669"/>
    <property type="project" value="UniProtKB-SubCell"/>
</dbReference>
<evidence type="ECO:0000256" key="4">
    <source>
        <dbReference type="ARBA" id="ARBA00022454"/>
    </source>
</evidence>
<keyword evidence="15" id="KW-1185">Reference proteome</keyword>
<evidence type="ECO:0000256" key="10">
    <source>
        <dbReference type="PIRNR" id="PIRNR017127"/>
    </source>
</evidence>
<dbReference type="Pfam" id="PF12717">
    <property type="entry name" value="Cnd1"/>
    <property type="match status" value="1"/>
</dbReference>
<evidence type="ECO:0000256" key="11">
    <source>
        <dbReference type="SAM" id="MobiDB-lite"/>
    </source>
</evidence>
<evidence type="ECO:0000256" key="5">
    <source>
        <dbReference type="ARBA" id="ARBA00022618"/>
    </source>
</evidence>
<feature type="compositionally biased region" description="Acidic residues" evidence="11">
    <location>
        <begin position="1337"/>
        <end position="1349"/>
    </location>
</feature>
<comment type="similarity">
    <text evidence="3 10">Belongs to the CND1 (condensin subunit 1) family.</text>
</comment>
<evidence type="ECO:0000256" key="8">
    <source>
        <dbReference type="ARBA" id="ARBA00023242"/>
    </source>
</evidence>
<dbReference type="EMBL" id="CP144098">
    <property type="protein sequence ID" value="WWC85617.1"/>
    <property type="molecule type" value="Genomic_DNA"/>
</dbReference>
<organism evidence="14 15">
    <name type="scientific">Kwoniella dendrophila CBS 6074</name>
    <dbReference type="NCBI Taxonomy" id="1295534"/>
    <lineage>
        <taxon>Eukaryota</taxon>
        <taxon>Fungi</taxon>
        <taxon>Dikarya</taxon>
        <taxon>Basidiomycota</taxon>
        <taxon>Agaricomycotina</taxon>
        <taxon>Tremellomycetes</taxon>
        <taxon>Tremellales</taxon>
        <taxon>Cryptococcaceae</taxon>
        <taxon>Kwoniella</taxon>
    </lineage>
</organism>
<dbReference type="GO" id="GO:0007076">
    <property type="term" value="P:mitotic chromosome condensation"/>
    <property type="evidence" value="ECO:0007669"/>
    <property type="project" value="InterPro"/>
</dbReference>
<evidence type="ECO:0000256" key="1">
    <source>
        <dbReference type="ARBA" id="ARBA00004123"/>
    </source>
</evidence>
<feature type="compositionally biased region" description="Acidic residues" evidence="11">
    <location>
        <begin position="500"/>
        <end position="533"/>
    </location>
</feature>
<keyword evidence="9 10" id="KW-0131">Cell cycle</keyword>
<name>A0AAX4JLG0_9TREE</name>
<keyword evidence="5 10" id="KW-0132">Cell division</keyword>
<feature type="compositionally biased region" description="Low complexity" evidence="11">
    <location>
        <begin position="145"/>
        <end position="159"/>
    </location>
</feature>
<proteinExistence type="inferred from homology"/>
<dbReference type="Pfam" id="PF12922">
    <property type="entry name" value="Cnd1_N"/>
    <property type="match status" value="1"/>
</dbReference>
<dbReference type="InterPro" id="IPR024324">
    <property type="entry name" value="Condensin_cplx_su1_N"/>
</dbReference>
<dbReference type="SUPFAM" id="SSF48371">
    <property type="entry name" value="ARM repeat"/>
    <property type="match status" value="1"/>
</dbReference>
<evidence type="ECO:0000256" key="3">
    <source>
        <dbReference type="ARBA" id="ARBA00009606"/>
    </source>
</evidence>
<dbReference type="PANTHER" id="PTHR14222:SF2">
    <property type="entry name" value="CONDENSIN COMPLEX SUBUNIT 1"/>
    <property type="match status" value="1"/>
</dbReference>
<feature type="domain" description="Condensin complex subunit 1 C-terminal" evidence="12">
    <location>
        <begin position="1072"/>
        <end position="1233"/>
    </location>
</feature>
<dbReference type="GO" id="GO:0000779">
    <property type="term" value="C:condensed chromosome, centromeric region"/>
    <property type="evidence" value="ECO:0007669"/>
    <property type="project" value="TreeGrafter"/>
</dbReference>
<evidence type="ECO:0000256" key="9">
    <source>
        <dbReference type="ARBA" id="ARBA00023306"/>
    </source>
</evidence>
<keyword evidence="8" id="KW-0539">Nucleus</keyword>
<gene>
    <name evidence="14" type="ORF">L201_000481</name>
</gene>
<feature type="domain" description="Condensin complex subunit 1 N-terminal" evidence="13">
    <location>
        <begin position="81"/>
        <end position="259"/>
    </location>
</feature>
<evidence type="ECO:0000259" key="13">
    <source>
        <dbReference type="Pfam" id="PF12922"/>
    </source>
</evidence>
<sequence length="1398" mass="157081">MSEEFNLQESLLSLSDISLYHIPAEIDVPSLRTSSIDESLSSAIETIVHDPDSIIHQQSSTFDVFQSILKYADSPNITGPILTKLLDVILSGLSNHTNGVMNLIGGQAQGFSAEDMDAPMIHKQPLEMWAFLLQWFISSAERGAGKSSDGSSGVTSTTGRGKKKTTNKNAGNGSSGYSTSFIWIDHIPLVLGTMNKVLRIPTNRIWRTTSEKESFISCFVKPTYQLTENEGLLKNQEIKLGLYKIICLSVKFHQHGFGAQTSIIQNLTYFEHFSEPMAELLSILEKEFDHIQLSEEILRDVSTKTFAHNDVKGPRSFSKFLIKLAELSPRVVSKQMPLLLGHLDSDAHPMRMAIVEIIGLLIRDLSLSDEGDEEQKSKQIKKYFELLMERFLDLNSWVRCKVLTTLIKLCDLPAKFPKQRHQITELTIRTLEDKTSSARRYAIQLLCKLLETHPFGALHGGTLNLAEWQERYDKVSSELAKVDAIELEKAKRDVGMVDGEGGEEEEESEDKENEEEDENENETKDQDEDDETEETPKAIKTKKERKPRQSQLDIRGIEAEQTNLDPELIHKLRLTKKYYSDSLKFINQLENSIPILCQLLVSTTKSEVLESMRFFRIAFEYNLQSYEIGIKTMLHLIWTKDNNATTATTTSSNAVVGGTGVETSKGIRANLIDCYKSLYFDVVPDLSPKQQVNRIAKNMIERTYGATLAELTSLEELMRTMMVEGGVHNDVINKLWQVYSTDQEIPKPQRQGAIIILGMLGLARREVVTERVEALLKIGLGPLGMHDLVLARYTCIALQRLGGSAKKVKGSLSDKTMRLPMDSPIFVKLQEIIEHSPKSPQWFSMAEQAINTIYLLGEQPDSLCSEIIKDLTLKVFEKTPSTSSPSPSANQDEVPEPSTADEEPTQEEANSTQQEIVNSDESEKKDQIGSFKLAQLVFIVGHVSIKHIVYLELVEREFKRRKDETAKQKAAAKAAEKDSNDLDAVAGNAEDDIGELISGIRERELLFGEKSLLAIYGPMIAGICASPKRYKNPSLRQAATLSLTKLMCVSAQFCESHLLLLFKILETSKDPVVRSNIVIALGDIAVCWGSMIDDNSERLYQGLSDPDPIVKKNTLMVLTHLILNGMIKVKGQLGEMAKCLEDKDSRISDLSKLFFTELSTKDNALYNNLQDVISHLSIGKHKVDEDIFERTMKFIFTFIEKDKQAESIVEKLCQRFRSANEERQWRDIAFCLSLLPFKSERSMKKLIEGLPFYQDKLHEETVFRRFTEILAKARANKAANKPETELKEFEAILTEHQAKGLEDQALEADVLRKTKAAKKRAAKRPQANGRGRKAVTPDDDDDEQDDEESTPAPPPVRAARGKAATKKAPPPKAAPRRGGRRKVVDSDDDEDDDDDDDE</sequence>
<feature type="compositionally biased region" description="Polar residues" evidence="11">
    <location>
        <begin position="907"/>
        <end position="919"/>
    </location>
</feature>
<dbReference type="GO" id="GO:0000796">
    <property type="term" value="C:condensin complex"/>
    <property type="evidence" value="ECO:0007669"/>
    <property type="project" value="TreeGrafter"/>
</dbReference>
<dbReference type="RefSeq" id="XP_066072380.1">
    <property type="nucleotide sequence ID" value="XM_066216283.1"/>
</dbReference>
<dbReference type="InterPro" id="IPR032682">
    <property type="entry name" value="Cnd1_C"/>
</dbReference>